<evidence type="ECO:0000256" key="9">
    <source>
        <dbReference type="ARBA" id="ARBA00039149"/>
    </source>
</evidence>
<name>A0A7C5LBC4_CALS0</name>
<dbReference type="Pfam" id="PF06508">
    <property type="entry name" value="QueC"/>
    <property type="match status" value="1"/>
</dbReference>
<dbReference type="GO" id="GO:0046872">
    <property type="term" value="F:metal ion binding"/>
    <property type="evidence" value="ECO:0007669"/>
    <property type="project" value="UniProtKB-KW"/>
</dbReference>
<evidence type="ECO:0000256" key="8">
    <source>
        <dbReference type="ARBA" id="ARBA00037993"/>
    </source>
</evidence>
<dbReference type="PANTHER" id="PTHR42914:SF1">
    <property type="entry name" value="7-CYANO-7-DEAZAGUANINE SYNTHASE"/>
    <property type="match status" value="1"/>
</dbReference>
<keyword evidence="4" id="KW-0547">Nucleotide-binding</keyword>
<sequence>MKTVALLSGGIDSTVMAWKLHSEGHTIVPITFLTYRRNPREVEAVKKIAGLISQNPLRIVDMSFLREIVDHPQHVRETIMHAAANLPTVVIPYRNMLFYSAAAHVACLEEANNVAGGHTFEDVVTIPDVGHDFFRQLESLLHRSMPHIQLRILAPLMELRKVDVLRLGFELGAPLDLTWSCWSILDKHCGKCPGCLARKESFKLAGIRDETDYAEG</sequence>
<dbReference type="InterPro" id="IPR014729">
    <property type="entry name" value="Rossmann-like_a/b/a_fold"/>
</dbReference>
<evidence type="ECO:0000256" key="5">
    <source>
        <dbReference type="ARBA" id="ARBA00022833"/>
    </source>
</evidence>
<dbReference type="SUPFAM" id="SSF52402">
    <property type="entry name" value="Adenine nucleotide alpha hydrolases-like"/>
    <property type="match status" value="1"/>
</dbReference>
<comment type="caution">
    <text evidence="11">The sequence shown here is derived from an EMBL/GenBank/DDBJ whole genome shotgun (WGS) entry which is preliminary data.</text>
</comment>
<dbReference type="Gene3D" id="3.40.50.620">
    <property type="entry name" value="HUPs"/>
    <property type="match status" value="1"/>
</dbReference>
<organism evidence="11">
    <name type="scientific">Caldiarchaeum subterraneum</name>
    <dbReference type="NCBI Taxonomy" id="311458"/>
    <lineage>
        <taxon>Archaea</taxon>
        <taxon>Nitrososphaerota</taxon>
        <taxon>Candidatus Caldarchaeales</taxon>
        <taxon>Candidatus Caldarchaeaceae</taxon>
        <taxon>Candidatus Caldarchaeum</taxon>
    </lineage>
</organism>
<comment type="pathway">
    <text evidence="1">Purine metabolism; 7-cyano-7-deazaguanine biosynthesis.</text>
</comment>
<protein>
    <recommendedName>
        <fullName evidence="9">7-cyano-7-deazaguanine synthase</fullName>
        <ecNumber evidence="9">6.3.4.20</ecNumber>
    </recommendedName>
</protein>
<comment type="catalytic activity">
    <reaction evidence="10">
        <text>7-carboxy-7-carbaguanine + NH4(+) + 2 ATP = 7-cyano-7-carbaguanine + 2 AMP + 2 diphosphate + 2 H(+)</text>
        <dbReference type="Rhea" id="RHEA:27982"/>
        <dbReference type="ChEBI" id="CHEBI:15378"/>
        <dbReference type="ChEBI" id="CHEBI:28938"/>
        <dbReference type="ChEBI" id="CHEBI:30616"/>
        <dbReference type="ChEBI" id="CHEBI:33019"/>
        <dbReference type="ChEBI" id="CHEBI:45075"/>
        <dbReference type="ChEBI" id="CHEBI:61036"/>
        <dbReference type="ChEBI" id="CHEBI:456215"/>
        <dbReference type="EC" id="6.3.4.20"/>
    </reaction>
</comment>
<dbReference type="GO" id="GO:0016874">
    <property type="term" value="F:ligase activity"/>
    <property type="evidence" value="ECO:0007669"/>
    <property type="project" value="UniProtKB-KW"/>
</dbReference>
<keyword evidence="6" id="KW-0067">ATP-binding</keyword>
<dbReference type="EMBL" id="DRWN01000019">
    <property type="protein sequence ID" value="HHK67920.1"/>
    <property type="molecule type" value="Genomic_DNA"/>
</dbReference>
<comment type="function">
    <text evidence="7">Catalyzes the ATP-dependent conversion of 7-carboxy-7-deazaguanine (CDG) to 7-cyano-7-deazaguanine (preQ(0)).</text>
</comment>
<dbReference type="GO" id="GO:0005524">
    <property type="term" value="F:ATP binding"/>
    <property type="evidence" value="ECO:0007669"/>
    <property type="project" value="UniProtKB-KW"/>
</dbReference>
<dbReference type="EC" id="6.3.4.20" evidence="9"/>
<gene>
    <name evidence="11" type="ORF">ENM11_02035</name>
</gene>
<keyword evidence="2" id="KW-0436">Ligase</keyword>
<evidence type="ECO:0000256" key="1">
    <source>
        <dbReference type="ARBA" id="ARBA00005061"/>
    </source>
</evidence>
<keyword evidence="3" id="KW-0479">Metal-binding</keyword>
<proteinExistence type="inferred from homology"/>
<evidence type="ECO:0000256" key="2">
    <source>
        <dbReference type="ARBA" id="ARBA00022598"/>
    </source>
</evidence>
<evidence type="ECO:0000313" key="11">
    <source>
        <dbReference type="EMBL" id="HHK67920.1"/>
    </source>
</evidence>
<dbReference type="PIRSF" id="PIRSF006293">
    <property type="entry name" value="ExsB"/>
    <property type="match status" value="1"/>
</dbReference>
<dbReference type="AlphaFoldDB" id="A0A7C5LBC4"/>
<comment type="similarity">
    <text evidence="8">Belongs to the QueC family.</text>
</comment>
<evidence type="ECO:0000256" key="3">
    <source>
        <dbReference type="ARBA" id="ARBA00022723"/>
    </source>
</evidence>
<dbReference type="PANTHER" id="PTHR42914">
    <property type="entry name" value="7-CYANO-7-DEAZAGUANINE SYNTHASE"/>
    <property type="match status" value="1"/>
</dbReference>
<keyword evidence="5" id="KW-0862">Zinc</keyword>
<dbReference type="InterPro" id="IPR018317">
    <property type="entry name" value="QueC"/>
</dbReference>
<accession>A0A7C5LBC4</accession>
<evidence type="ECO:0000256" key="4">
    <source>
        <dbReference type="ARBA" id="ARBA00022741"/>
    </source>
</evidence>
<evidence type="ECO:0000256" key="6">
    <source>
        <dbReference type="ARBA" id="ARBA00022840"/>
    </source>
</evidence>
<reference evidence="11" key="1">
    <citation type="journal article" date="2020" name="mSystems">
        <title>Genome- and Community-Level Interaction Insights into Carbon Utilization and Element Cycling Functions of Hydrothermarchaeota in Hydrothermal Sediment.</title>
        <authorList>
            <person name="Zhou Z."/>
            <person name="Liu Y."/>
            <person name="Xu W."/>
            <person name="Pan J."/>
            <person name="Luo Z.H."/>
            <person name="Li M."/>
        </authorList>
    </citation>
    <scope>NUCLEOTIDE SEQUENCE [LARGE SCALE GENOMIC DNA]</scope>
    <source>
        <strain evidence="11">SpSt-1056</strain>
    </source>
</reference>
<evidence type="ECO:0000256" key="7">
    <source>
        <dbReference type="ARBA" id="ARBA00037768"/>
    </source>
</evidence>
<evidence type="ECO:0000256" key="10">
    <source>
        <dbReference type="ARBA" id="ARBA00047890"/>
    </source>
</evidence>